<dbReference type="InterPro" id="IPR012340">
    <property type="entry name" value="NA-bd_OB-fold"/>
</dbReference>
<dbReference type="PANTHER" id="PTHR10302:SF27">
    <property type="entry name" value="SINGLE-STRANDED DNA-BINDING PROTEIN"/>
    <property type="match status" value="1"/>
</dbReference>
<dbReference type="InterPro" id="IPR011344">
    <property type="entry name" value="ssDNA-bd"/>
</dbReference>
<protein>
    <recommendedName>
        <fullName evidence="1">Single-stranded DNA-binding protein</fullName>
        <shortName evidence="1">SSB</shortName>
    </recommendedName>
</protein>
<dbReference type="AlphaFoldDB" id="A0A1M6QLN6"/>
<dbReference type="HAMAP" id="MF_00984">
    <property type="entry name" value="SSB"/>
    <property type="match status" value="1"/>
</dbReference>
<evidence type="ECO:0000256" key="2">
    <source>
        <dbReference type="SAM" id="MobiDB-lite"/>
    </source>
</evidence>
<gene>
    <name evidence="3" type="ORF">C6Y28_05310</name>
</gene>
<proteinExistence type="inferred from homology"/>
<feature type="short sequence motif" description="Important for interaction with partner proteins" evidence="1">
    <location>
        <begin position="141"/>
        <end position="146"/>
    </location>
</feature>
<evidence type="ECO:0000256" key="1">
    <source>
        <dbReference type="HAMAP-Rule" id="MF_00984"/>
    </source>
</evidence>
<dbReference type="GO" id="GO:0006310">
    <property type="term" value="P:DNA recombination"/>
    <property type="evidence" value="ECO:0007669"/>
    <property type="project" value="UniProtKB-UniRule"/>
</dbReference>
<dbReference type="GO" id="GO:0006281">
    <property type="term" value="P:DNA repair"/>
    <property type="evidence" value="ECO:0007669"/>
    <property type="project" value="UniProtKB-UniRule"/>
</dbReference>
<comment type="caution">
    <text evidence="1">Lacks conserved residue(s) required for the propagation of feature annotation.</text>
</comment>
<accession>A0A1M6QLN6</accession>
<comment type="subunit">
    <text evidence="1">Homotetramer.</text>
</comment>
<dbReference type="GO" id="GO:0006260">
    <property type="term" value="P:DNA replication"/>
    <property type="evidence" value="ECO:0007669"/>
    <property type="project" value="UniProtKB-UniRule"/>
</dbReference>
<evidence type="ECO:0000313" key="4">
    <source>
        <dbReference type="Proteomes" id="UP000238358"/>
    </source>
</evidence>
<feature type="compositionally biased region" description="Low complexity" evidence="2">
    <location>
        <begin position="111"/>
        <end position="122"/>
    </location>
</feature>
<keyword evidence="1" id="KW-0233">DNA recombination</keyword>
<evidence type="ECO:0000313" key="3">
    <source>
        <dbReference type="EMBL" id="AVO27072.1"/>
    </source>
</evidence>
<organism evidence="3 4">
    <name type="scientific">Megasphaera elsdenii</name>
    <dbReference type="NCBI Taxonomy" id="907"/>
    <lineage>
        <taxon>Bacteria</taxon>
        <taxon>Bacillati</taxon>
        <taxon>Bacillota</taxon>
        <taxon>Negativicutes</taxon>
        <taxon>Veillonellales</taxon>
        <taxon>Veillonellaceae</taxon>
        <taxon>Megasphaera</taxon>
    </lineage>
</organism>
<dbReference type="Gene3D" id="2.40.50.140">
    <property type="entry name" value="Nucleic acid-binding proteins"/>
    <property type="match status" value="1"/>
</dbReference>
<dbReference type="GO" id="GO:0009295">
    <property type="term" value="C:nucleoid"/>
    <property type="evidence" value="ECO:0007669"/>
    <property type="project" value="TreeGrafter"/>
</dbReference>
<feature type="region of interest" description="Disordered" evidence="2">
    <location>
        <begin position="108"/>
        <end position="146"/>
    </location>
</feature>
<name>A0A1M6QLN6_MEGEL</name>
<keyword evidence="1" id="KW-0227">DNA damage</keyword>
<dbReference type="PANTHER" id="PTHR10302">
    <property type="entry name" value="SINGLE-STRANDED DNA-BINDING PROTEIN"/>
    <property type="match status" value="1"/>
</dbReference>
<reference evidence="3 4" key="1">
    <citation type="journal article" date="2018" name="Genome Announc.">
        <title>Complete genomes of two Megasphaera elsdenii strains, NCIMB 702410 and ATCC 25940.</title>
        <authorList>
            <person name="Hatmaker E.A."/>
            <person name="O'Dell K."/>
            <person name="Riley L.A."/>
            <person name="Klingeman D.M."/>
            <person name="Guss A.M."/>
        </authorList>
    </citation>
    <scope>NUCLEOTIDE SEQUENCE [LARGE SCALE GENOMIC DNA]</scope>
    <source>
        <strain evidence="3 4">NCIMB702410</strain>
    </source>
</reference>
<dbReference type="PROSITE" id="PS50935">
    <property type="entry name" value="SSB"/>
    <property type="match status" value="1"/>
</dbReference>
<comment type="function">
    <text evidence="1">Plays an important role in DNA replication, recombination and repair. Binds to ssDNA and to an array of partner proteins to recruit them to their sites of action during DNA metabolism.</text>
</comment>
<dbReference type="OrthoDB" id="9809878at2"/>
<dbReference type="RefSeq" id="WP_014015537.1">
    <property type="nucleotide sequence ID" value="NZ_AP031433.1"/>
</dbReference>
<keyword evidence="1" id="KW-0234">DNA repair</keyword>
<dbReference type="NCBIfam" id="TIGR00621">
    <property type="entry name" value="ssb"/>
    <property type="match status" value="1"/>
</dbReference>
<keyword evidence="1 3" id="KW-0238">DNA-binding</keyword>
<dbReference type="InterPro" id="IPR000424">
    <property type="entry name" value="Primosome_PriB/ssb"/>
</dbReference>
<dbReference type="GO" id="GO:0003697">
    <property type="term" value="F:single-stranded DNA binding"/>
    <property type="evidence" value="ECO:0007669"/>
    <property type="project" value="UniProtKB-UniRule"/>
</dbReference>
<dbReference type="GeneID" id="97491518"/>
<dbReference type="Proteomes" id="UP000238358">
    <property type="component" value="Chromosome"/>
</dbReference>
<dbReference type="SUPFAM" id="SSF50249">
    <property type="entry name" value="Nucleic acid-binding proteins"/>
    <property type="match status" value="1"/>
</dbReference>
<sequence length="146" mass="15790">MNSVQLLGNLARDPEIRFTKTGRAVAMFTVACTRSYIPAGSSEPRELTDFIPCVAWGNLAENCGNNLSKGSRVFVQGRISVRSYETQDGQKRYRTEVVCDFVAQTMGSEHQQAAPAPRASAPQPKPAAPGTGFDSMGSSTDEEIPF</sequence>
<dbReference type="CDD" id="cd04496">
    <property type="entry name" value="SSB_OBF"/>
    <property type="match status" value="1"/>
</dbReference>
<dbReference type="EMBL" id="CP027569">
    <property type="protein sequence ID" value="AVO27072.1"/>
    <property type="molecule type" value="Genomic_DNA"/>
</dbReference>
<keyword evidence="1" id="KW-0235">DNA replication</keyword>
<dbReference type="Pfam" id="PF00436">
    <property type="entry name" value="SSB"/>
    <property type="match status" value="1"/>
</dbReference>